<dbReference type="SUPFAM" id="SSF49464">
    <property type="entry name" value="Carboxypeptidase regulatory domain-like"/>
    <property type="match status" value="1"/>
</dbReference>
<dbReference type="RefSeq" id="WP_132973196.1">
    <property type="nucleotide sequence ID" value="NZ_SMFX01000001.1"/>
</dbReference>
<evidence type="ECO:0008006" key="3">
    <source>
        <dbReference type="Google" id="ProtNLM"/>
    </source>
</evidence>
<accession>A0A4R1HE03</accession>
<dbReference type="EMBL" id="SMFX01000001">
    <property type="protein sequence ID" value="TCK18951.1"/>
    <property type="molecule type" value="Genomic_DNA"/>
</dbReference>
<dbReference type="OrthoDB" id="7029028at2"/>
<reference evidence="1 2" key="1">
    <citation type="submission" date="2019-03" db="EMBL/GenBank/DDBJ databases">
        <title>Genomic Encyclopedia of Type Strains, Phase IV (KMG-IV): sequencing the most valuable type-strain genomes for metagenomic binning, comparative biology and taxonomic classification.</title>
        <authorList>
            <person name="Goeker M."/>
        </authorList>
    </citation>
    <scope>NUCLEOTIDE SEQUENCE [LARGE SCALE GENOMIC DNA]</scope>
    <source>
        <strain evidence="1 2">DSM 19610</strain>
    </source>
</reference>
<comment type="caution">
    <text evidence="1">The sequence shown here is derived from an EMBL/GenBank/DDBJ whole genome shotgun (WGS) entry which is preliminary data.</text>
</comment>
<evidence type="ECO:0000313" key="1">
    <source>
        <dbReference type="EMBL" id="TCK18951.1"/>
    </source>
</evidence>
<sequence>MAKRNFLWACIVLLLGQLLACSGIPRSHWPAIEGRVLDKDTGQPVGDALVVALWKGVGGYSRRMCFHAETVKTDENGVYRIPSWFNKDLYSPYFDRQHIELVPYKAGFNYVGGVEGIQYLKKFEGSSSERIATLNDYKRLTSCYIKDVESKRNIYIKDLALCEEAKKVAITAEDKYHLIGFLYNVEVYEFGSKLATQRALKRASESEYELPECSSTTSIRTGCRYKVPEE</sequence>
<gene>
    <name evidence="1" type="ORF">DFR30_2239</name>
</gene>
<protein>
    <recommendedName>
        <fullName evidence="3">Carboxypeptidase family protein</fullName>
    </recommendedName>
</protein>
<dbReference type="Proteomes" id="UP000295707">
    <property type="component" value="Unassembled WGS sequence"/>
</dbReference>
<proteinExistence type="predicted"/>
<evidence type="ECO:0000313" key="2">
    <source>
        <dbReference type="Proteomes" id="UP000295707"/>
    </source>
</evidence>
<name>A0A4R1HE03_9GAMM</name>
<keyword evidence="2" id="KW-1185">Reference proteome</keyword>
<dbReference type="InterPro" id="IPR008969">
    <property type="entry name" value="CarboxyPept-like_regulatory"/>
</dbReference>
<organism evidence="1 2">
    <name type="scientific">Thiogranum longum</name>
    <dbReference type="NCBI Taxonomy" id="1537524"/>
    <lineage>
        <taxon>Bacteria</taxon>
        <taxon>Pseudomonadati</taxon>
        <taxon>Pseudomonadota</taxon>
        <taxon>Gammaproteobacteria</taxon>
        <taxon>Chromatiales</taxon>
        <taxon>Ectothiorhodospiraceae</taxon>
        <taxon>Thiogranum</taxon>
    </lineage>
</organism>
<dbReference type="AlphaFoldDB" id="A0A4R1HE03"/>